<dbReference type="Proteomes" id="UP000288363">
    <property type="component" value="Segment"/>
</dbReference>
<proteinExistence type="predicted"/>
<protein>
    <submittedName>
        <fullName evidence="1">Uncharacterized protein</fullName>
    </submittedName>
</protein>
<dbReference type="GeneID" id="55613024"/>
<dbReference type="EMBL" id="MK279909">
    <property type="protein sequence ID" value="AZS12601.1"/>
    <property type="molecule type" value="Genomic_DNA"/>
</dbReference>
<evidence type="ECO:0000313" key="2">
    <source>
        <dbReference type="Proteomes" id="UP000288363"/>
    </source>
</evidence>
<keyword evidence="2" id="KW-1185">Reference proteome</keyword>
<gene>
    <name evidence="1" type="primary">65</name>
    <name evidence="1" type="ORF">SEA_DRLUPO_65</name>
</gene>
<reference evidence="1 2" key="1">
    <citation type="submission" date="2018-12" db="EMBL/GenBank/DDBJ databases">
        <authorList>
            <person name="Almail A."/>
            <person name="Dorhout K.E."/>
            <person name="Johnson J."/>
            <person name="Jorgensen H.J."/>
            <person name="Tolsma S."/>
            <person name="Garlena R.A."/>
            <person name="Russell D.A."/>
            <person name="Pope W.H."/>
            <person name="Jacobs-Sera D."/>
            <person name="Hatfull G.F."/>
        </authorList>
    </citation>
    <scope>NUCLEOTIDE SEQUENCE [LARGE SCALE GENOMIC DNA]</scope>
</reference>
<evidence type="ECO:0000313" key="1">
    <source>
        <dbReference type="EMBL" id="AZS12601.1"/>
    </source>
</evidence>
<dbReference type="RefSeq" id="YP_009842763.1">
    <property type="nucleotide sequence ID" value="NC_048743.1"/>
</dbReference>
<organism evidence="1 2">
    <name type="scientific">Mycobacterium phage DrLupo</name>
    <dbReference type="NCBI Taxonomy" id="2499037"/>
    <lineage>
        <taxon>Viruses</taxon>
        <taxon>Duplodnaviria</taxon>
        <taxon>Heunggongvirae</taxon>
        <taxon>Uroviricota</taxon>
        <taxon>Caudoviricetes</taxon>
        <taxon>Barnyardvirus</taxon>
        <taxon>Barnyardvirus drlupo</taxon>
    </lineage>
</organism>
<sequence>MAAPTWADNTTQDRLEKIAEEKGWKVLTSTSTQTVLKRWPGTLTVNFETREQNGQIRTVVHSLSLEIPHDSFNKFDHAVELLDLLGNHK</sequence>
<name>A0A3S9UQN5_9CAUD</name>
<dbReference type="KEGG" id="vg:55613024"/>
<accession>A0A3S9UQN5</accession>